<dbReference type="AlphaFoldDB" id="F4Q5A4"/>
<dbReference type="EMBL" id="GL883021">
    <property type="protein sequence ID" value="EGG17163.1"/>
    <property type="molecule type" value="Genomic_DNA"/>
</dbReference>
<reference evidence="3" key="1">
    <citation type="journal article" date="2011" name="Genome Res.">
        <title>Phylogeny-wide analysis of social amoeba genomes highlights ancient origins for complex intercellular communication.</title>
        <authorList>
            <person name="Heidel A.J."/>
            <person name="Lawal H.M."/>
            <person name="Felder M."/>
            <person name="Schilde C."/>
            <person name="Helps N.R."/>
            <person name="Tunggal B."/>
            <person name="Rivero F."/>
            <person name="John U."/>
            <person name="Schleicher M."/>
            <person name="Eichinger L."/>
            <person name="Platzer M."/>
            <person name="Noegel A.A."/>
            <person name="Schaap P."/>
            <person name="Gloeckner G."/>
        </authorList>
    </citation>
    <scope>NUCLEOTIDE SEQUENCE [LARGE SCALE GENOMIC DNA]</scope>
    <source>
        <strain evidence="3">SH3</strain>
    </source>
</reference>
<evidence type="ECO:0000313" key="3">
    <source>
        <dbReference type="Proteomes" id="UP000007797"/>
    </source>
</evidence>
<sequence>MNGLVNGLAERRGVLLTCQTTNNRIVIVESLLMQLLLTIQLKEDEDNQPIIPPLSYTIDIDNILFSETPVSRLKELLANEIPPLHRTSDRCRLVSDIQDYILNAIVTNEQQDIEFKDNEYIGTPTLASLTHTTIVLLNGRGSIDMSHEEEPIPYVVVLVKNIFGNVWPLVIRSDDTVGDIKRRIATKIGVKKTNQRLICQGRSLEDGKPLQYYLTTNLSNLNQDLIIIYLVLRLRGPF</sequence>
<dbReference type="CDD" id="cd17039">
    <property type="entry name" value="Ubl_ubiquitin_like"/>
    <property type="match status" value="1"/>
</dbReference>
<dbReference type="OrthoDB" id="1885901at2759"/>
<protein>
    <recommendedName>
        <fullName evidence="1">Ubiquitin-like domain-containing protein</fullName>
    </recommendedName>
</protein>
<dbReference type="SUPFAM" id="SSF54236">
    <property type="entry name" value="Ubiquitin-like"/>
    <property type="match status" value="1"/>
</dbReference>
<dbReference type="PROSITE" id="PS50053">
    <property type="entry name" value="UBIQUITIN_2"/>
    <property type="match status" value="1"/>
</dbReference>
<keyword evidence="3" id="KW-1185">Reference proteome</keyword>
<dbReference type="RefSeq" id="XP_004355647.1">
    <property type="nucleotide sequence ID" value="XM_004355594.1"/>
</dbReference>
<feature type="domain" description="Ubiquitin-like" evidence="1">
    <location>
        <begin position="155"/>
        <end position="213"/>
    </location>
</feature>
<gene>
    <name evidence="2" type="ORF">DFA_08147</name>
</gene>
<name>F4Q5A4_CACFS</name>
<organism evidence="2 3">
    <name type="scientific">Cavenderia fasciculata</name>
    <name type="common">Slime mold</name>
    <name type="synonym">Dictyostelium fasciculatum</name>
    <dbReference type="NCBI Taxonomy" id="261658"/>
    <lineage>
        <taxon>Eukaryota</taxon>
        <taxon>Amoebozoa</taxon>
        <taxon>Evosea</taxon>
        <taxon>Eumycetozoa</taxon>
        <taxon>Dictyostelia</taxon>
        <taxon>Acytosteliales</taxon>
        <taxon>Cavenderiaceae</taxon>
        <taxon>Cavenderia</taxon>
    </lineage>
</organism>
<dbReference type="KEGG" id="dfa:DFA_08147"/>
<proteinExistence type="predicted"/>
<evidence type="ECO:0000259" key="1">
    <source>
        <dbReference type="PROSITE" id="PS50053"/>
    </source>
</evidence>
<dbReference type="InterPro" id="IPR029071">
    <property type="entry name" value="Ubiquitin-like_domsf"/>
</dbReference>
<dbReference type="GeneID" id="14869274"/>
<dbReference type="Pfam" id="PF00240">
    <property type="entry name" value="ubiquitin"/>
    <property type="match status" value="1"/>
</dbReference>
<dbReference type="Gene3D" id="3.10.20.90">
    <property type="entry name" value="Phosphatidylinositol 3-kinase Catalytic Subunit, Chain A, domain 1"/>
    <property type="match status" value="1"/>
</dbReference>
<dbReference type="STRING" id="1054147.F4Q5A4"/>
<dbReference type="InterPro" id="IPR000626">
    <property type="entry name" value="Ubiquitin-like_dom"/>
</dbReference>
<dbReference type="SMART" id="SM00213">
    <property type="entry name" value="UBQ"/>
    <property type="match status" value="1"/>
</dbReference>
<accession>F4Q5A4</accession>
<dbReference type="Proteomes" id="UP000007797">
    <property type="component" value="Unassembled WGS sequence"/>
</dbReference>
<evidence type="ECO:0000313" key="2">
    <source>
        <dbReference type="EMBL" id="EGG17163.1"/>
    </source>
</evidence>